<dbReference type="Proteomes" id="UP000822688">
    <property type="component" value="Chromosome 4"/>
</dbReference>
<keyword evidence="2" id="KW-1185">Reference proteome</keyword>
<accession>A0A8T0I5T6</accession>
<protein>
    <submittedName>
        <fullName evidence="1">Uncharacterized protein</fullName>
    </submittedName>
</protein>
<sequence length="109" mass="12759">MVTEVWQKWEVYQTAWSNFLQKYGKRDTDITSSNSDDGEEISFQDVPWPLMKEGQVKMARIYCLASFIYQATTCIALSNKNDFGGTLTNSFKHSAVGFQYRREMLFFWV</sequence>
<dbReference type="EMBL" id="CM026424">
    <property type="protein sequence ID" value="KAG0578456.1"/>
    <property type="molecule type" value="Genomic_DNA"/>
</dbReference>
<dbReference type="AlphaFoldDB" id="A0A8T0I5T6"/>
<evidence type="ECO:0000313" key="2">
    <source>
        <dbReference type="Proteomes" id="UP000822688"/>
    </source>
</evidence>
<reference evidence="1" key="1">
    <citation type="submission" date="2020-06" db="EMBL/GenBank/DDBJ databases">
        <title>WGS assembly of Ceratodon purpureus strain R40.</title>
        <authorList>
            <person name="Carey S.B."/>
            <person name="Jenkins J."/>
            <person name="Shu S."/>
            <person name="Lovell J.T."/>
            <person name="Sreedasyam A."/>
            <person name="Maumus F."/>
            <person name="Tiley G.P."/>
            <person name="Fernandez-Pozo N."/>
            <person name="Barry K."/>
            <person name="Chen C."/>
            <person name="Wang M."/>
            <person name="Lipzen A."/>
            <person name="Daum C."/>
            <person name="Saski C.A."/>
            <person name="Payton A.C."/>
            <person name="Mcbreen J.C."/>
            <person name="Conrad R.E."/>
            <person name="Kollar L.M."/>
            <person name="Olsson S."/>
            <person name="Huttunen S."/>
            <person name="Landis J.B."/>
            <person name="Wickett N.J."/>
            <person name="Johnson M.G."/>
            <person name="Rensing S.A."/>
            <person name="Grimwood J."/>
            <person name="Schmutz J."/>
            <person name="Mcdaniel S.F."/>
        </authorList>
    </citation>
    <scope>NUCLEOTIDE SEQUENCE</scope>
    <source>
        <strain evidence="1">R40</strain>
    </source>
</reference>
<comment type="caution">
    <text evidence="1">The sequence shown here is derived from an EMBL/GenBank/DDBJ whole genome shotgun (WGS) entry which is preliminary data.</text>
</comment>
<name>A0A8T0I5T6_CERPU</name>
<proteinExistence type="predicted"/>
<organism evidence="1 2">
    <name type="scientific">Ceratodon purpureus</name>
    <name type="common">Fire moss</name>
    <name type="synonym">Dicranum purpureum</name>
    <dbReference type="NCBI Taxonomy" id="3225"/>
    <lineage>
        <taxon>Eukaryota</taxon>
        <taxon>Viridiplantae</taxon>
        <taxon>Streptophyta</taxon>
        <taxon>Embryophyta</taxon>
        <taxon>Bryophyta</taxon>
        <taxon>Bryophytina</taxon>
        <taxon>Bryopsida</taxon>
        <taxon>Dicranidae</taxon>
        <taxon>Pseudoditrichales</taxon>
        <taxon>Ditrichaceae</taxon>
        <taxon>Ceratodon</taxon>
    </lineage>
</organism>
<gene>
    <name evidence="1" type="ORF">KC19_4G024300</name>
</gene>
<evidence type="ECO:0000313" key="1">
    <source>
        <dbReference type="EMBL" id="KAG0578456.1"/>
    </source>
</evidence>